<dbReference type="RefSeq" id="WP_121658954.1">
    <property type="nucleotide sequence ID" value="NZ_BMEK01000002.1"/>
</dbReference>
<evidence type="ECO:0000256" key="2">
    <source>
        <dbReference type="SAM" id="MobiDB-lite"/>
    </source>
</evidence>
<dbReference type="AlphaFoldDB" id="A0A3L7J0N1"/>
<keyword evidence="4" id="KW-0378">Hydrolase</keyword>
<dbReference type="NCBIfam" id="TIGR02228">
    <property type="entry name" value="sigpep_I_arch"/>
    <property type="match status" value="1"/>
</dbReference>
<dbReference type="EC" id="3.4.21.89" evidence="1"/>
<evidence type="ECO:0000256" key="1">
    <source>
        <dbReference type="NCBIfam" id="TIGR02228"/>
    </source>
</evidence>
<feature type="transmembrane region" description="Helical" evidence="3">
    <location>
        <begin position="152"/>
        <end position="172"/>
    </location>
</feature>
<dbReference type="InterPro" id="IPR019533">
    <property type="entry name" value="Peptidase_S26"/>
</dbReference>
<evidence type="ECO:0000313" key="5">
    <source>
        <dbReference type="Proteomes" id="UP000282460"/>
    </source>
</evidence>
<dbReference type="GO" id="GO:0006465">
    <property type="term" value="P:signal peptide processing"/>
    <property type="evidence" value="ECO:0007669"/>
    <property type="project" value="UniProtKB-UniRule"/>
</dbReference>
<evidence type="ECO:0000313" key="4">
    <source>
        <dbReference type="EMBL" id="RLQ83909.1"/>
    </source>
</evidence>
<reference evidence="4 5" key="1">
    <citation type="submission" date="2018-10" db="EMBL/GenBank/DDBJ databases">
        <authorList>
            <person name="Li J."/>
        </authorList>
    </citation>
    <scope>NUCLEOTIDE SEQUENCE [LARGE SCALE GENOMIC DNA]</scope>
    <source>
        <strain evidence="4 5">ZD1-4</strain>
    </source>
</reference>
<feature type="compositionally biased region" description="Low complexity" evidence="2">
    <location>
        <begin position="187"/>
        <end position="204"/>
    </location>
</feature>
<gene>
    <name evidence="4" type="ORF">D9V28_06555</name>
</gene>
<feature type="transmembrane region" description="Helical" evidence="3">
    <location>
        <begin position="21"/>
        <end position="42"/>
    </location>
</feature>
<comment type="caution">
    <text evidence="4">The sequence shown here is derived from an EMBL/GenBank/DDBJ whole genome shotgun (WGS) entry which is preliminary data.</text>
</comment>
<keyword evidence="3" id="KW-0812">Transmembrane</keyword>
<dbReference type="PANTHER" id="PTHR10806">
    <property type="entry name" value="SIGNAL PEPTIDASE COMPLEX CATALYTIC SUBUNIT SEC11"/>
    <property type="match status" value="1"/>
</dbReference>
<dbReference type="Proteomes" id="UP000282460">
    <property type="component" value="Unassembled WGS sequence"/>
</dbReference>
<dbReference type="OrthoDB" id="3178064at2"/>
<sequence length="224" mass="23774">MPNTRNRKRLPGFLRALSTGIMTGLFSIIVLVGIVAIVVPAVTGSTALTVMTSSMEPHYPAGTLIVVRPTDVDDIAPGDVLTYQLHSGEPTLVTHRVTEQRRTADGEFMFTTQGDANPSPDAGFVIEDQVVGTVWYAVPWVGWVSQIVTGDIRAVVVPLAAGALGIYAIWMIGSGLRERTKRPKGGPARSEAADSALAAKAPADGTPALADGQPLTRRARRQVH</sequence>
<accession>A0A3L7J0N1</accession>
<name>A0A3L7J0N1_9MICO</name>
<dbReference type="CDD" id="cd06530">
    <property type="entry name" value="S26_SPase_I"/>
    <property type="match status" value="1"/>
</dbReference>
<dbReference type="GO" id="GO:0004252">
    <property type="term" value="F:serine-type endopeptidase activity"/>
    <property type="evidence" value="ECO:0007669"/>
    <property type="project" value="UniProtKB-UniRule"/>
</dbReference>
<dbReference type="GO" id="GO:0009003">
    <property type="term" value="F:signal peptidase activity"/>
    <property type="evidence" value="ECO:0007669"/>
    <property type="project" value="UniProtKB-EC"/>
</dbReference>
<dbReference type="PANTHER" id="PTHR10806:SF6">
    <property type="entry name" value="SIGNAL PEPTIDASE COMPLEX CATALYTIC SUBUNIT SEC11"/>
    <property type="match status" value="1"/>
</dbReference>
<feature type="region of interest" description="Disordered" evidence="2">
    <location>
        <begin position="179"/>
        <end position="224"/>
    </location>
</feature>
<keyword evidence="5" id="KW-1185">Reference proteome</keyword>
<evidence type="ECO:0000256" key="3">
    <source>
        <dbReference type="SAM" id="Phobius"/>
    </source>
</evidence>
<proteinExistence type="predicted"/>
<keyword evidence="3" id="KW-0472">Membrane</keyword>
<protein>
    <recommendedName>
        <fullName evidence="1">Signal peptidase I</fullName>
        <ecNumber evidence="1">3.4.21.89</ecNumber>
    </recommendedName>
</protein>
<dbReference type="InterPro" id="IPR001733">
    <property type="entry name" value="Peptidase_S26B"/>
</dbReference>
<dbReference type="GO" id="GO:0016020">
    <property type="term" value="C:membrane"/>
    <property type="evidence" value="ECO:0007669"/>
    <property type="project" value="UniProtKB-UniRule"/>
</dbReference>
<dbReference type="EMBL" id="RCWJ01000002">
    <property type="protein sequence ID" value="RLQ83909.1"/>
    <property type="molecule type" value="Genomic_DNA"/>
</dbReference>
<keyword evidence="3" id="KW-1133">Transmembrane helix</keyword>
<organism evidence="4 5">
    <name type="scientific">Mycetocola zhadangensis</name>
    <dbReference type="NCBI Taxonomy" id="1164595"/>
    <lineage>
        <taxon>Bacteria</taxon>
        <taxon>Bacillati</taxon>
        <taxon>Actinomycetota</taxon>
        <taxon>Actinomycetes</taxon>
        <taxon>Micrococcales</taxon>
        <taxon>Microbacteriaceae</taxon>
        <taxon>Mycetocola</taxon>
    </lineage>
</organism>